<keyword evidence="3" id="KW-1185">Reference proteome</keyword>
<name>A0A1Y2SK85_9GAMM</name>
<accession>A0A1Y2SK85</accession>
<reference evidence="2 3" key="1">
    <citation type="submission" date="2016-10" db="EMBL/GenBank/DDBJ databases">
        <title>Systematic genetic and metabolomic analysis of Xenorhabdus and Photorhabdus spp., highlights the requirements for a dual symbiotic and pathogenic life style.</title>
        <authorList>
            <person name="Tobias N.J."/>
            <person name="Wolff H."/>
            <person name="Djahanschiri B."/>
            <person name="Pidot S.J."/>
            <person name="Stinear T.P."/>
            <person name="Ebersberger I."/>
            <person name="Bode H.B."/>
        </authorList>
    </citation>
    <scope>NUCLEOTIDE SEQUENCE [LARGE SCALE GENOMIC DNA]</scope>
    <source>
        <strain evidence="2 3">DSM 22392</strain>
    </source>
</reference>
<dbReference type="AlphaFoldDB" id="A0A1Y2SK85"/>
<evidence type="ECO:0000256" key="1">
    <source>
        <dbReference type="SAM" id="Phobius"/>
    </source>
</evidence>
<organism evidence="2 3">
    <name type="scientific">Xenorhabdus vietnamensis</name>
    <dbReference type="NCBI Taxonomy" id="351656"/>
    <lineage>
        <taxon>Bacteria</taxon>
        <taxon>Pseudomonadati</taxon>
        <taxon>Pseudomonadota</taxon>
        <taxon>Gammaproteobacteria</taxon>
        <taxon>Enterobacterales</taxon>
        <taxon>Morganellaceae</taxon>
        <taxon>Xenorhabdus</taxon>
    </lineage>
</organism>
<dbReference type="EMBL" id="MUBJ01000001">
    <property type="protein sequence ID" value="OTA18454.1"/>
    <property type="molecule type" value="Genomic_DNA"/>
</dbReference>
<gene>
    <name evidence="2" type="ORF">Xvie_00279</name>
</gene>
<comment type="caution">
    <text evidence="2">The sequence shown here is derived from an EMBL/GenBank/DDBJ whole genome shotgun (WGS) entry which is preliminary data.</text>
</comment>
<dbReference type="Proteomes" id="UP000194350">
    <property type="component" value="Unassembled WGS sequence"/>
</dbReference>
<evidence type="ECO:0000313" key="2">
    <source>
        <dbReference type="EMBL" id="OTA18454.1"/>
    </source>
</evidence>
<keyword evidence="1" id="KW-0472">Membrane</keyword>
<proteinExistence type="predicted"/>
<sequence>MKRCQRSPHFSEIKRDIKKHARDINKWWDDLQDASIAEWALLIGIGCWGIPNKVAQIIAFTLSMIFFFNKLFLIDSNSNFTKTKKNIRREIINSYISDDERSILFKKLNNVERFRSIWNSWYVFKRNWKFIFGYTFLAMSFIYQLIENYLK</sequence>
<evidence type="ECO:0000313" key="3">
    <source>
        <dbReference type="Proteomes" id="UP000194350"/>
    </source>
</evidence>
<keyword evidence="1" id="KW-1133">Transmembrane helix</keyword>
<keyword evidence="1" id="KW-0812">Transmembrane</keyword>
<dbReference type="STRING" id="351656.Xvie_00279"/>
<dbReference type="RefSeq" id="WP_244175401.1">
    <property type="nucleotide sequence ID" value="NZ_CAWNGD010000001.1"/>
</dbReference>
<protein>
    <submittedName>
        <fullName evidence="2">Uncharacterized protein</fullName>
    </submittedName>
</protein>
<feature type="transmembrane region" description="Helical" evidence="1">
    <location>
        <begin position="128"/>
        <end position="146"/>
    </location>
</feature>